<feature type="compositionally biased region" description="Basic residues" evidence="2">
    <location>
        <begin position="1"/>
        <end position="18"/>
    </location>
</feature>
<feature type="coiled-coil region" evidence="1">
    <location>
        <begin position="198"/>
        <end position="246"/>
    </location>
</feature>
<evidence type="ECO:0000256" key="2">
    <source>
        <dbReference type="SAM" id="MobiDB-lite"/>
    </source>
</evidence>
<dbReference type="AlphaFoldDB" id="A0A4Y2NHM5"/>
<name>A0A4Y2NHM5_ARAVE</name>
<keyword evidence="4" id="KW-1185">Reference proteome</keyword>
<comment type="caution">
    <text evidence="3">The sequence shown here is derived from an EMBL/GenBank/DDBJ whole genome shotgun (WGS) entry which is preliminary data.</text>
</comment>
<proteinExistence type="predicted"/>
<evidence type="ECO:0000256" key="1">
    <source>
        <dbReference type="SAM" id="Coils"/>
    </source>
</evidence>
<protein>
    <submittedName>
        <fullName evidence="3">Uncharacterized protein</fullName>
    </submittedName>
</protein>
<evidence type="ECO:0000313" key="4">
    <source>
        <dbReference type="Proteomes" id="UP000499080"/>
    </source>
</evidence>
<reference evidence="3 4" key="1">
    <citation type="journal article" date="2019" name="Sci. Rep.">
        <title>Orb-weaving spider Araneus ventricosus genome elucidates the spidroin gene catalogue.</title>
        <authorList>
            <person name="Kono N."/>
            <person name="Nakamura H."/>
            <person name="Ohtoshi R."/>
            <person name="Moran D.A.P."/>
            <person name="Shinohara A."/>
            <person name="Yoshida Y."/>
            <person name="Fujiwara M."/>
            <person name="Mori M."/>
            <person name="Tomita M."/>
            <person name="Arakawa K."/>
        </authorList>
    </citation>
    <scope>NUCLEOTIDE SEQUENCE [LARGE SCALE GENOMIC DNA]</scope>
</reference>
<dbReference type="EMBL" id="BGPR01009269">
    <property type="protein sequence ID" value="GBN38968.1"/>
    <property type="molecule type" value="Genomic_DNA"/>
</dbReference>
<evidence type="ECO:0000313" key="3">
    <source>
        <dbReference type="EMBL" id="GBN38968.1"/>
    </source>
</evidence>
<feature type="compositionally biased region" description="Basic and acidic residues" evidence="2">
    <location>
        <begin position="19"/>
        <end position="29"/>
    </location>
</feature>
<dbReference type="Proteomes" id="UP000499080">
    <property type="component" value="Unassembled WGS sequence"/>
</dbReference>
<keyword evidence="1" id="KW-0175">Coiled coil</keyword>
<gene>
    <name evidence="3" type="ORF">AVEN_21671_1</name>
</gene>
<organism evidence="3 4">
    <name type="scientific">Araneus ventricosus</name>
    <name type="common">Orbweaver spider</name>
    <name type="synonym">Epeira ventricosa</name>
    <dbReference type="NCBI Taxonomy" id="182803"/>
    <lineage>
        <taxon>Eukaryota</taxon>
        <taxon>Metazoa</taxon>
        <taxon>Ecdysozoa</taxon>
        <taxon>Arthropoda</taxon>
        <taxon>Chelicerata</taxon>
        <taxon>Arachnida</taxon>
        <taxon>Araneae</taxon>
        <taxon>Araneomorphae</taxon>
        <taxon>Entelegynae</taxon>
        <taxon>Araneoidea</taxon>
        <taxon>Araneidae</taxon>
        <taxon>Araneus</taxon>
    </lineage>
</organism>
<sequence length="249" mass="29423">MEERRKKKLKNRNAKKKLKKEDAETRNGSERMRWSLSCKKYVLKHKDDYDTLRSTFKNKQSRKEGFYDKRNSFKNDPAVTTNEKKRLYGITHNEIGFGNQRVPAVTIGNIKGDIEVDNVKGEGICIYIAPDDEQPVDLIIERTWLHLPHVAYAKIGKIFHIGQREDESFRNFRIDEKINRIWLEDLDTTKLEKESLRIRSSTQQMMNLMNDLKMVKDETQLLRGDIKNLMEERHSLLLQIQEKKSTLIT</sequence>
<feature type="region of interest" description="Disordered" evidence="2">
    <location>
        <begin position="1"/>
        <end position="29"/>
    </location>
</feature>
<accession>A0A4Y2NHM5</accession>